<dbReference type="AlphaFoldDB" id="A0A4S2F254"/>
<feature type="domain" description="Bacterial transcriptional activator" evidence="1">
    <location>
        <begin position="864"/>
        <end position="1008"/>
    </location>
</feature>
<proteinExistence type="predicted"/>
<protein>
    <recommendedName>
        <fullName evidence="1">Bacterial transcriptional activator domain-containing protein</fullName>
    </recommendedName>
</protein>
<organism evidence="2 3">
    <name type="scientific">Muricaecibacterium torontonense</name>
    <dbReference type="NCBI Taxonomy" id="3032871"/>
    <lineage>
        <taxon>Bacteria</taxon>
        <taxon>Bacillati</taxon>
        <taxon>Actinomycetota</taxon>
        <taxon>Coriobacteriia</taxon>
        <taxon>Coriobacteriales</taxon>
        <taxon>Atopobiaceae</taxon>
        <taxon>Muricaecibacterium</taxon>
    </lineage>
</organism>
<evidence type="ECO:0000259" key="1">
    <source>
        <dbReference type="SMART" id="SM01043"/>
    </source>
</evidence>
<dbReference type="PANTHER" id="PTHR35807">
    <property type="entry name" value="TRANSCRIPTIONAL REGULATOR REDD-RELATED"/>
    <property type="match status" value="1"/>
</dbReference>
<dbReference type="InterPro" id="IPR005158">
    <property type="entry name" value="BTAD"/>
</dbReference>
<dbReference type="SUPFAM" id="SSF48452">
    <property type="entry name" value="TPR-like"/>
    <property type="match status" value="1"/>
</dbReference>
<dbReference type="InterPro" id="IPR011990">
    <property type="entry name" value="TPR-like_helical_dom_sf"/>
</dbReference>
<dbReference type="Proteomes" id="UP000310263">
    <property type="component" value="Unassembled WGS sequence"/>
</dbReference>
<keyword evidence="3" id="KW-1185">Reference proteome</keyword>
<dbReference type="InterPro" id="IPR016032">
    <property type="entry name" value="Sig_transdc_resp-reg_C-effctor"/>
</dbReference>
<dbReference type="SUPFAM" id="SSF46894">
    <property type="entry name" value="C-terminal effector domain of the bipartite response regulators"/>
    <property type="match status" value="1"/>
</dbReference>
<dbReference type="InterPro" id="IPR036388">
    <property type="entry name" value="WH-like_DNA-bd_sf"/>
</dbReference>
<evidence type="ECO:0000313" key="3">
    <source>
        <dbReference type="Proteomes" id="UP000310263"/>
    </source>
</evidence>
<dbReference type="GO" id="GO:0003677">
    <property type="term" value="F:DNA binding"/>
    <property type="evidence" value="ECO:0007669"/>
    <property type="project" value="InterPro"/>
</dbReference>
<dbReference type="EMBL" id="SRYE01000002">
    <property type="protein sequence ID" value="TGY62427.1"/>
    <property type="molecule type" value="Genomic_DNA"/>
</dbReference>
<dbReference type="OrthoDB" id="3185430at2"/>
<dbReference type="Gene3D" id="1.10.10.10">
    <property type="entry name" value="Winged helix-like DNA-binding domain superfamily/Winged helix DNA-binding domain"/>
    <property type="match status" value="1"/>
</dbReference>
<evidence type="ECO:0000313" key="2">
    <source>
        <dbReference type="EMBL" id="TGY62427.1"/>
    </source>
</evidence>
<comment type="caution">
    <text evidence="2">The sequence shown here is derived from an EMBL/GenBank/DDBJ whole genome shotgun (WGS) entry which is preliminary data.</text>
</comment>
<reference evidence="2 3" key="1">
    <citation type="submission" date="2019-04" db="EMBL/GenBank/DDBJ databases">
        <title>Microbes associate with the intestines of laboratory mice.</title>
        <authorList>
            <person name="Navarre W."/>
            <person name="Wong E."/>
            <person name="Huang K."/>
            <person name="Tropini C."/>
            <person name="Ng K."/>
            <person name="Yu B."/>
        </authorList>
    </citation>
    <scope>NUCLEOTIDE SEQUENCE [LARGE SCALE GENOMIC DNA]</scope>
    <source>
        <strain evidence="2 3">NM07_P-09</strain>
    </source>
</reference>
<accession>A0A4S2F254</accession>
<name>A0A4S2F254_9ACTN</name>
<dbReference type="Gene3D" id="1.25.40.10">
    <property type="entry name" value="Tetratricopeptide repeat domain"/>
    <property type="match status" value="1"/>
</dbReference>
<dbReference type="GO" id="GO:0006355">
    <property type="term" value="P:regulation of DNA-templated transcription"/>
    <property type="evidence" value="ECO:0007669"/>
    <property type="project" value="InterPro"/>
</dbReference>
<dbReference type="SMART" id="SM01043">
    <property type="entry name" value="BTAD"/>
    <property type="match status" value="1"/>
</dbReference>
<dbReference type="InterPro" id="IPR051677">
    <property type="entry name" value="AfsR-DnrI-RedD_regulator"/>
</dbReference>
<sequence>MATHRITAGSTLGGMVEQVSFFLPPGTVMEQEPAAPRIHRQKLLEAFVIQLKKDRLLIYCAGKGYGATSIAHEVARAISNSVKPPLFIRCDNMPSYVVREALASLVELKDSQDSYPFEVLCVEGITRLDTEDAQAISAYLQRLTSKTHVIMRMDIASLAALETVGQYSCIQAYDLLASIEEVQQWFHDSSIRLTLKSMESLTGNIASLLEGLASDGVWFNRGTDSSAYESVRSMLLYNAVSDGLIKEDRKLRAAMVLLGEGTFEELRLLGVRVDDELIRCAYQEVPILGVDSSFTAFRIVGGPYIPPALAQRIGEEFPKLVKEALQQLTKNQRLKQVVSIAHPCRQWLDLKLLAETMPLELWNATGSDILREVLYEADKQEEELSAGLTQARAIFQLCSGVIDARSPKLREVIRLSDGSVGGALASLERSLSLYRQWPEPDTSALIEDENKDRSAQSGRICRSRSKAKKASTVQALEDQLEQHCLFREQLLLGEWRSAAEARFWAMSSQASETVGGSLLVVDAYCACGLLGEGVTLDLKTELARALKTLRTHPRERLGLHENALCWIVEVAQGKQRDCSLIQESWAMADESHDEVMLNLLSLGAGLVHLQEGAFAQAEAMLKPLLSASLPQWMGQARDLGLALVALSNHEALSYLSCVEGDSPTTPMGALTKVVATLFYKTREPLERRLEHKQRLGQCRPDALSVLFVDLLLSFDFQGAALKDLLPKSWRKAAEDRRKLRKALVVASIQEKSTEAVASSGTTVSIHVLGGLQIRVDGKLVPKKQWRRTSASSLLECLALLESHMAYRYELFAWLWPDKTVEKARQALYSAVSAARKALGAIGADKSLLVHQNGLVSLDTQQVSYDIDRLRRHIDSALGARSASVCATEALRASRLYSGGLFVPPIGAASDFFAHEHDALEQRYLDALVRGAHRAREIQHPRDSLQLSRAAFALAPCREDACTELVRALMDMRRFSEAEEVCREFRVEMRRRYRQSPGATMNALTNELVRLRSMEAGEGWAQPAGRKWELDYLEEEALEKANEASLAARDKEGTID</sequence>
<gene>
    <name evidence="2" type="ORF">E5334_03030</name>
</gene>
<dbReference type="RefSeq" id="WP_136012157.1">
    <property type="nucleotide sequence ID" value="NZ_SRYE01000002.1"/>
</dbReference>
<dbReference type="Pfam" id="PF03704">
    <property type="entry name" value="BTAD"/>
    <property type="match status" value="1"/>
</dbReference>